<dbReference type="OrthoDB" id="6838256at2"/>
<name>A0A2A5JRB9_PSEO7</name>
<comment type="caution">
    <text evidence="1">The sequence shown here is derived from an EMBL/GenBank/DDBJ whole genome shotgun (WGS) entry which is preliminary data.</text>
</comment>
<proteinExistence type="predicted"/>
<evidence type="ECO:0000313" key="2">
    <source>
        <dbReference type="Proteomes" id="UP000228621"/>
    </source>
</evidence>
<dbReference type="Proteomes" id="UP000228621">
    <property type="component" value="Unassembled WGS sequence"/>
</dbReference>
<keyword evidence="2" id="KW-1185">Reference proteome</keyword>
<protein>
    <submittedName>
        <fullName evidence="1">Uncharacterized protein</fullName>
    </submittedName>
</protein>
<dbReference type="EMBL" id="NKHF01000042">
    <property type="protein sequence ID" value="PCK31975.1"/>
    <property type="molecule type" value="Genomic_DNA"/>
</dbReference>
<reference evidence="2" key="1">
    <citation type="journal article" date="2019" name="Genome Announc.">
        <title>Draft Genome Sequence of Pseudoalteromonas piscicida Strain 36Y ROTHPW, an Hypersaline Seawater Isolate from the South Coast of Sonora, Mexico.</title>
        <authorList>
            <person name="Sanchez-Diaz R."/>
            <person name="Molina-Garza Z.J."/>
            <person name="Cruz-Suarez L.E."/>
            <person name="Selvin J."/>
            <person name="Kiran G.S."/>
            <person name="Ibarra-Gamez J.C."/>
            <person name="Gomez-Gil B."/>
            <person name="Galaviz-Silva L."/>
        </authorList>
    </citation>
    <scope>NUCLEOTIDE SEQUENCE [LARGE SCALE GENOMIC DNA]</scope>
    <source>
        <strain evidence="2">36Y_RITHPW</strain>
    </source>
</reference>
<sequence length="220" mass="24665">MTLSSITCAADDAPTVMRFNKPPETPQALYVIELMTIVYEALGIELKLEEFNHKSSLIAANAGNLDGQLGRVASIEKDYPNLVRVDYPLFQFTLQLFSLCNDCTLNDLKSLTIRSGYPVASTYLETHNIDAYTINVKSLIAQLNLVIQKQVEGALILDFHLKPHLKNIKAETLQIKNLAVVESFHFVHKKHTQLVPLITAKLKELEKDGVIAMLKAKYQI</sequence>
<organism evidence="1 2">
    <name type="scientific">Pseudoalteromonas piscicida</name>
    <dbReference type="NCBI Taxonomy" id="43662"/>
    <lineage>
        <taxon>Bacteria</taxon>
        <taxon>Pseudomonadati</taxon>
        <taxon>Pseudomonadota</taxon>
        <taxon>Gammaproteobacteria</taxon>
        <taxon>Alteromonadales</taxon>
        <taxon>Pseudoalteromonadaceae</taxon>
        <taxon>Pseudoalteromonas</taxon>
    </lineage>
</organism>
<dbReference type="Gene3D" id="3.40.190.10">
    <property type="entry name" value="Periplasmic binding protein-like II"/>
    <property type="match status" value="2"/>
</dbReference>
<dbReference type="SUPFAM" id="SSF53850">
    <property type="entry name" value="Periplasmic binding protein-like II"/>
    <property type="match status" value="1"/>
</dbReference>
<evidence type="ECO:0000313" key="1">
    <source>
        <dbReference type="EMBL" id="PCK31975.1"/>
    </source>
</evidence>
<gene>
    <name evidence="1" type="ORF">CEX98_09885</name>
</gene>
<dbReference type="AlphaFoldDB" id="A0A2A5JRB9"/>
<accession>A0A2A5JRB9</accession>